<evidence type="ECO:0000313" key="2">
    <source>
        <dbReference type="Proteomes" id="UP000761423"/>
    </source>
</evidence>
<organism evidence="1 2">
    <name type="scientific">Flavobacterium celericrescens</name>
    <dbReference type="NCBI Taxonomy" id="2709780"/>
    <lineage>
        <taxon>Bacteria</taxon>
        <taxon>Pseudomonadati</taxon>
        <taxon>Bacteroidota</taxon>
        <taxon>Flavobacteriia</taxon>
        <taxon>Flavobacteriales</taxon>
        <taxon>Flavobacteriaceae</taxon>
        <taxon>Flavobacterium</taxon>
    </lineage>
</organism>
<dbReference type="Proteomes" id="UP000761423">
    <property type="component" value="Unassembled WGS sequence"/>
</dbReference>
<proteinExistence type="predicted"/>
<gene>
    <name evidence="1" type="ORF">G4L40_02975</name>
</gene>
<reference evidence="1 2" key="1">
    <citation type="submission" date="2020-02" db="EMBL/GenBank/DDBJ databases">
        <authorList>
            <person name="Chen W.-M."/>
        </authorList>
    </citation>
    <scope>NUCLEOTIDE SEQUENCE [LARGE SCALE GENOMIC DNA]</scope>
    <source>
        <strain evidence="1 2">TWA-26</strain>
    </source>
</reference>
<dbReference type="EMBL" id="JAAJBV010000002">
    <property type="protein sequence ID" value="NHM03664.1"/>
    <property type="molecule type" value="Genomic_DNA"/>
</dbReference>
<keyword evidence="2" id="KW-1185">Reference proteome</keyword>
<dbReference type="RefSeq" id="WP_166235680.1">
    <property type="nucleotide sequence ID" value="NZ_JAAJBV010000002.1"/>
</dbReference>
<name>A0ABX0I9E5_9FLAO</name>
<comment type="caution">
    <text evidence="1">The sequence shown here is derived from an EMBL/GenBank/DDBJ whole genome shotgun (WGS) entry which is preliminary data.</text>
</comment>
<sequence length="163" mass="19765">MEIPTIKEIYIFDYQNGHFYYNFESYLKDIELKELNSLPVLNREQKSERYNQKINIVTSENKRIIKIPRGYFFNDTKDWQLYQIFAVLEYYKPEISYAYYKPGEKYGEGENTIVERENTLIKKIFIYHNNQNVLISSFINEQLNLITQSQLAEFVKSYFEKRS</sequence>
<accession>A0ABX0I9E5</accession>
<protein>
    <submittedName>
        <fullName evidence="1">Uncharacterized protein</fullName>
    </submittedName>
</protein>
<evidence type="ECO:0000313" key="1">
    <source>
        <dbReference type="EMBL" id="NHM03664.1"/>
    </source>
</evidence>